<dbReference type="Pfam" id="PF02311">
    <property type="entry name" value="AraC_binding"/>
    <property type="match status" value="1"/>
</dbReference>
<dbReference type="SUPFAM" id="SSF46689">
    <property type="entry name" value="Homeodomain-like"/>
    <property type="match status" value="2"/>
</dbReference>
<name>A0A6N2U613_9BIFI</name>
<gene>
    <name evidence="7" type="primary">araC</name>
    <name evidence="7" type="ORF">BDLFYP24_00148</name>
    <name evidence="6" type="ORF">GBB04_04865</name>
</gene>
<reference evidence="6 8" key="1">
    <citation type="journal article" date="2019" name="Nat. Med.">
        <title>A library of human gut bacterial isolates paired with longitudinal multiomics data enables mechanistic microbiome research.</title>
        <authorList>
            <person name="Poyet M."/>
            <person name="Groussin M."/>
            <person name="Gibbons S.M."/>
            <person name="Avila-Pacheco J."/>
            <person name="Jiang X."/>
            <person name="Kearney S.M."/>
            <person name="Perrotta A.R."/>
            <person name="Berdy B."/>
            <person name="Zhao S."/>
            <person name="Lieberman T.D."/>
            <person name="Swanson P.K."/>
            <person name="Smith M."/>
            <person name="Roesemann S."/>
            <person name="Alexander J.E."/>
            <person name="Rich S.A."/>
            <person name="Livny J."/>
            <person name="Vlamakis H."/>
            <person name="Clish C."/>
            <person name="Bullock K."/>
            <person name="Deik A."/>
            <person name="Scott J."/>
            <person name="Pierce K.A."/>
            <person name="Xavier R.J."/>
            <person name="Alm E.J."/>
        </authorList>
    </citation>
    <scope>NUCLEOTIDE SEQUENCE [LARGE SCALE GENOMIC DNA]</scope>
    <source>
        <strain evidence="6 8">BIOML-A2</strain>
    </source>
</reference>
<evidence type="ECO:0000256" key="1">
    <source>
        <dbReference type="ARBA" id="ARBA00023015"/>
    </source>
</evidence>
<dbReference type="PROSITE" id="PS01124">
    <property type="entry name" value="HTH_ARAC_FAMILY_2"/>
    <property type="match status" value="1"/>
</dbReference>
<proteinExistence type="predicted"/>
<keyword evidence="2" id="KW-0238">DNA-binding</keyword>
<dbReference type="InterPro" id="IPR050204">
    <property type="entry name" value="AraC_XylS_family_regulators"/>
</dbReference>
<feature type="domain" description="HTH araC/xylS-type" evidence="5">
    <location>
        <begin position="193"/>
        <end position="291"/>
    </location>
</feature>
<evidence type="ECO:0000313" key="7">
    <source>
        <dbReference type="EMBL" id="VYT11831.1"/>
    </source>
</evidence>
<dbReference type="Gene3D" id="2.60.120.10">
    <property type="entry name" value="Jelly Rolls"/>
    <property type="match status" value="1"/>
</dbReference>
<dbReference type="InterPro" id="IPR018062">
    <property type="entry name" value="HTH_AraC-typ_CS"/>
</dbReference>
<sequence>MEHAQVYTLPSFCPFTSGHTDPPSSANGVSFAFCGISRTEPGHDVGPALRDHTIIHLVLSGSGELHSQGAVFRLKAHDGFIIRPDSPVTYQACATDPWTYLWLGLGGNGVQRCLAGIGLAHDRNAFHVGDTSAFLALIQSCFDYTSGSFADEIKLNAITLEFLHRLALAMATAGGATTQSRPDDAGAGGALATAAAQYVAEHYAESINVGRVAEALHTDRSHLSRRFKSATGLTLKDYIDNIRIAKACDLLSMTDMEVAQVARACGFSSLEVFSRKFKMARSVSPARFRSGT</sequence>
<dbReference type="Proteomes" id="UP000429211">
    <property type="component" value="Unassembled WGS sequence"/>
</dbReference>
<keyword evidence="4" id="KW-0804">Transcription</keyword>
<organism evidence="7">
    <name type="scientific">Bifidobacterium dentium</name>
    <dbReference type="NCBI Taxonomy" id="1689"/>
    <lineage>
        <taxon>Bacteria</taxon>
        <taxon>Bacillati</taxon>
        <taxon>Actinomycetota</taxon>
        <taxon>Actinomycetes</taxon>
        <taxon>Bifidobacteriales</taxon>
        <taxon>Bifidobacteriaceae</taxon>
        <taxon>Bifidobacterium</taxon>
    </lineage>
</organism>
<dbReference type="Gene3D" id="1.10.10.60">
    <property type="entry name" value="Homeodomain-like"/>
    <property type="match status" value="2"/>
</dbReference>
<protein>
    <submittedName>
        <fullName evidence="6">AraC family transcriptional regulator</fullName>
    </submittedName>
    <submittedName>
        <fullName evidence="7">Arabinose operon regulatory protein</fullName>
    </submittedName>
</protein>
<keyword evidence="3" id="KW-0010">Activator</keyword>
<dbReference type="InterPro" id="IPR037923">
    <property type="entry name" value="HTH-like"/>
</dbReference>
<keyword evidence="1" id="KW-0805">Transcription regulation</keyword>
<dbReference type="Pfam" id="PF12833">
    <property type="entry name" value="HTH_18"/>
    <property type="match status" value="1"/>
</dbReference>
<dbReference type="GO" id="GO:0003700">
    <property type="term" value="F:DNA-binding transcription factor activity"/>
    <property type="evidence" value="ECO:0007669"/>
    <property type="project" value="InterPro"/>
</dbReference>
<dbReference type="PROSITE" id="PS00041">
    <property type="entry name" value="HTH_ARAC_FAMILY_1"/>
    <property type="match status" value="1"/>
</dbReference>
<dbReference type="AlphaFoldDB" id="A0A6N2U613"/>
<dbReference type="InterPro" id="IPR014710">
    <property type="entry name" value="RmlC-like_jellyroll"/>
</dbReference>
<evidence type="ECO:0000256" key="2">
    <source>
        <dbReference type="ARBA" id="ARBA00023125"/>
    </source>
</evidence>
<evidence type="ECO:0000256" key="3">
    <source>
        <dbReference type="ARBA" id="ARBA00023159"/>
    </source>
</evidence>
<evidence type="ECO:0000313" key="6">
    <source>
        <dbReference type="EMBL" id="KAB7461779.1"/>
    </source>
</evidence>
<dbReference type="RefSeq" id="WP_034522090.1">
    <property type="nucleotide sequence ID" value="NZ_CACRSP010000009.1"/>
</dbReference>
<dbReference type="EMBL" id="CACRSP010000009">
    <property type="protein sequence ID" value="VYT11831.1"/>
    <property type="molecule type" value="Genomic_DNA"/>
</dbReference>
<dbReference type="GO" id="GO:0043565">
    <property type="term" value="F:sequence-specific DNA binding"/>
    <property type="evidence" value="ECO:0007669"/>
    <property type="project" value="InterPro"/>
</dbReference>
<accession>A0A6N2U613</accession>
<dbReference type="SUPFAM" id="SSF51215">
    <property type="entry name" value="Regulatory protein AraC"/>
    <property type="match status" value="1"/>
</dbReference>
<dbReference type="PANTHER" id="PTHR46796">
    <property type="entry name" value="HTH-TYPE TRANSCRIPTIONAL ACTIVATOR RHAS-RELATED"/>
    <property type="match status" value="1"/>
</dbReference>
<dbReference type="SMART" id="SM00342">
    <property type="entry name" value="HTH_ARAC"/>
    <property type="match status" value="1"/>
</dbReference>
<reference evidence="7" key="2">
    <citation type="submission" date="2019-11" db="EMBL/GenBank/DDBJ databases">
        <authorList>
            <person name="Feng L."/>
        </authorList>
    </citation>
    <scope>NUCLEOTIDE SEQUENCE</scope>
    <source>
        <strain evidence="7">BdentiumLFYP24</strain>
    </source>
</reference>
<evidence type="ECO:0000313" key="8">
    <source>
        <dbReference type="Proteomes" id="UP000429211"/>
    </source>
</evidence>
<dbReference type="EMBL" id="WDPD01000003">
    <property type="protein sequence ID" value="KAB7461779.1"/>
    <property type="molecule type" value="Genomic_DNA"/>
</dbReference>
<dbReference type="InterPro" id="IPR003313">
    <property type="entry name" value="AraC-bd"/>
</dbReference>
<dbReference type="InterPro" id="IPR009057">
    <property type="entry name" value="Homeodomain-like_sf"/>
</dbReference>
<evidence type="ECO:0000256" key="4">
    <source>
        <dbReference type="ARBA" id="ARBA00023163"/>
    </source>
</evidence>
<evidence type="ECO:0000259" key="5">
    <source>
        <dbReference type="PROSITE" id="PS01124"/>
    </source>
</evidence>
<dbReference type="CDD" id="cd06986">
    <property type="entry name" value="cupin_MmsR-like_N"/>
    <property type="match status" value="1"/>
</dbReference>
<dbReference type="InterPro" id="IPR018060">
    <property type="entry name" value="HTH_AraC"/>
</dbReference>